<dbReference type="Proteomes" id="UP000022645">
    <property type="component" value="Unassembled WGS sequence"/>
</dbReference>
<dbReference type="RefSeq" id="WP_036381272.1">
    <property type="nucleotide sequence ID" value="NZ_JALU01000020.1"/>
</dbReference>
<gene>
    <name evidence="1" type="ORF">HMPREF0581_0321</name>
</gene>
<organism evidence="1 2">
    <name type="scientific">Mogibacterium timidum ATCC 33093</name>
    <dbReference type="NCBI Taxonomy" id="1401079"/>
    <lineage>
        <taxon>Bacteria</taxon>
        <taxon>Bacillati</taxon>
        <taxon>Bacillota</taxon>
        <taxon>Clostridia</taxon>
        <taxon>Peptostreptococcales</taxon>
        <taxon>Anaerovoracaceae</taxon>
        <taxon>Mogibacterium</taxon>
    </lineage>
</organism>
<accession>X8ISV9</accession>
<evidence type="ECO:0000313" key="1">
    <source>
        <dbReference type="EMBL" id="EUC52101.1"/>
    </source>
</evidence>
<reference evidence="1 2" key="1">
    <citation type="submission" date="2014-01" db="EMBL/GenBank/DDBJ databases">
        <authorList>
            <person name="Durkin A.S."/>
            <person name="McCorrison J."/>
            <person name="Torralba M."/>
            <person name="Gillis M."/>
            <person name="Haft D.H."/>
            <person name="Methe B."/>
            <person name="Sutton G."/>
            <person name="Nelson K.E."/>
        </authorList>
    </citation>
    <scope>NUCLEOTIDE SEQUENCE [LARGE SCALE GENOMIC DNA]</scope>
    <source>
        <strain evidence="1 2">ATCC 33093</strain>
    </source>
</reference>
<comment type="caution">
    <text evidence="1">The sequence shown here is derived from an EMBL/GenBank/DDBJ whole genome shotgun (WGS) entry which is preliminary data.</text>
</comment>
<protein>
    <submittedName>
        <fullName evidence="1">Uncharacterized protein</fullName>
    </submittedName>
</protein>
<dbReference type="EMBL" id="JALU01000020">
    <property type="protein sequence ID" value="EUC52101.1"/>
    <property type="molecule type" value="Genomic_DNA"/>
</dbReference>
<sequence length="391" mass="45116">MSKRILFAGSRASGHFAYEEALSKGWDIEFVDTDYNYIKRQVADISAVAEKGCDCIIYDTREYLEEAEVIADVIASIRRANGAKPILLVPTANKENSLIGACLDKDIKLFINTGTGTPTDWKRELVLNITGHYDAEENEPKFTREAREYNSRRKIKNDSFLTIGVAGSCHRIGTTTQAIQITRFLNMMGYKACLIEANGNMYPNKRLQDEPRTELSFFEKIRLIFNVEIDEPDKGYIREQGLDLYYKHDYISELTDQNYDYFVYDYGVYTDAGFNKTAFLKDNLQFFCTGGNTAEFEYALDIAENLSYKNVDLIFSFTAEADREDIEETVKEQGTNGRIFFSEYTPNPFILSNIDLYKEMIPLEENENTIEILKEKPKKKKIRFFRRGKDE</sequence>
<evidence type="ECO:0000313" key="2">
    <source>
        <dbReference type="Proteomes" id="UP000022645"/>
    </source>
</evidence>
<proteinExistence type="predicted"/>
<dbReference type="AlphaFoldDB" id="X8ISV9"/>
<name>X8ISV9_9FIRM</name>